<accession>A0AAW4WG07</accession>
<dbReference type="EMBL" id="JAJEQW010000004">
    <property type="protein sequence ID" value="MCC2241762.1"/>
    <property type="molecule type" value="Genomic_DNA"/>
</dbReference>
<dbReference type="AlphaFoldDB" id="A0AAW4WG07"/>
<protein>
    <submittedName>
        <fullName evidence="1">Uncharacterized protein</fullName>
    </submittedName>
</protein>
<organism evidence="1 2">
    <name type="scientific">Roseburia amylophila</name>
    <dbReference type="NCBI Taxonomy" id="2981794"/>
    <lineage>
        <taxon>Bacteria</taxon>
        <taxon>Bacillati</taxon>
        <taxon>Bacillota</taxon>
        <taxon>Clostridia</taxon>
        <taxon>Lachnospirales</taxon>
        <taxon>Lachnospiraceae</taxon>
        <taxon>Roseburia</taxon>
    </lineage>
</organism>
<proteinExistence type="predicted"/>
<evidence type="ECO:0000313" key="2">
    <source>
        <dbReference type="Proteomes" id="UP001198893"/>
    </source>
</evidence>
<sequence length="48" mass="5540">MSQSESMQDTQKVVEEVVDTFKQVYMSAEQLREIADQLAGSVQYFHVE</sequence>
<name>A0AAW4WG07_9FIRM</name>
<dbReference type="RefSeq" id="WP_227701261.1">
    <property type="nucleotide sequence ID" value="NZ_JAJEQW010000004.1"/>
</dbReference>
<comment type="caution">
    <text evidence="1">The sequence shown here is derived from an EMBL/GenBank/DDBJ whole genome shotgun (WGS) entry which is preliminary data.</text>
</comment>
<evidence type="ECO:0000313" key="1">
    <source>
        <dbReference type="EMBL" id="MCC2241762.1"/>
    </source>
</evidence>
<dbReference type="Proteomes" id="UP001198893">
    <property type="component" value="Unassembled WGS sequence"/>
</dbReference>
<gene>
    <name evidence="1" type="ORF">LKD47_05505</name>
</gene>
<reference evidence="1" key="1">
    <citation type="submission" date="2021-10" db="EMBL/GenBank/DDBJ databases">
        <title>Anaerobic single-cell dispensing facilitates the cultivation of human gut bacteria.</title>
        <authorList>
            <person name="Afrizal A."/>
        </authorList>
    </citation>
    <scope>NUCLEOTIDE SEQUENCE</scope>
    <source>
        <strain evidence="1">CLA-AA-H204</strain>
    </source>
</reference>